<comment type="caution">
    <text evidence="10">The sequence shown here is derived from an EMBL/GenBank/DDBJ whole genome shotgun (WGS) entry which is preliminary data.</text>
</comment>
<dbReference type="InterPro" id="IPR013083">
    <property type="entry name" value="Znf_RING/FYVE/PHD"/>
</dbReference>
<protein>
    <recommendedName>
        <fullName evidence="12">Zinc finger protein RFP-like</fullName>
    </recommendedName>
</protein>
<keyword evidence="1" id="KW-0479">Metal-binding</keyword>
<evidence type="ECO:0000256" key="6">
    <source>
        <dbReference type="SAM" id="MobiDB-lite"/>
    </source>
</evidence>
<evidence type="ECO:0000259" key="9">
    <source>
        <dbReference type="PROSITE" id="PS50188"/>
    </source>
</evidence>
<feature type="compositionally biased region" description="Basic residues" evidence="6">
    <location>
        <begin position="905"/>
        <end position="923"/>
    </location>
</feature>
<feature type="coiled-coil region" evidence="5">
    <location>
        <begin position="251"/>
        <end position="303"/>
    </location>
</feature>
<dbReference type="SMART" id="SM00184">
    <property type="entry name" value="RING"/>
    <property type="match status" value="1"/>
</dbReference>
<dbReference type="SMART" id="SM00336">
    <property type="entry name" value="BBOX"/>
    <property type="match status" value="1"/>
</dbReference>
<dbReference type="Pfam" id="PF00643">
    <property type="entry name" value="zf-B_box"/>
    <property type="match status" value="1"/>
</dbReference>
<dbReference type="PROSITE" id="PS50188">
    <property type="entry name" value="B302_SPRY"/>
    <property type="match status" value="1"/>
</dbReference>
<dbReference type="EMBL" id="JAHHUM010000759">
    <property type="protein sequence ID" value="KAK5617262.1"/>
    <property type="molecule type" value="Genomic_DNA"/>
</dbReference>
<dbReference type="PANTHER" id="PTHR24103">
    <property type="entry name" value="E3 UBIQUITIN-PROTEIN LIGASE TRIM"/>
    <property type="match status" value="1"/>
</dbReference>
<dbReference type="SMART" id="SM00449">
    <property type="entry name" value="SPRY"/>
    <property type="match status" value="1"/>
</dbReference>
<evidence type="ECO:0000259" key="8">
    <source>
        <dbReference type="PROSITE" id="PS50119"/>
    </source>
</evidence>
<evidence type="ECO:0000256" key="4">
    <source>
        <dbReference type="PROSITE-ProRule" id="PRU00024"/>
    </source>
</evidence>
<feature type="compositionally biased region" description="Polar residues" evidence="6">
    <location>
        <begin position="818"/>
        <end position="830"/>
    </location>
</feature>
<organism evidence="10 11">
    <name type="scientific">Crenichthys baileyi</name>
    <name type="common">White River springfish</name>
    <dbReference type="NCBI Taxonomy" id="28760"/>
    <lineage>
        <taxon>Eukaryota</taxon>
        <taxon>Metazoa</taxon>
        <taxon>Chordata</taxon>
        <taxon>Craniata</taxon>
        <taxon>Vertebrata</taxon>
        <taxon>Euteleostomi</taxon>
        <taxon>Actinopterygii</taxon>
        <taxon>Neopterygii</taxon>
        <taxon>Teleostei</taxon>
        <taxon>Neoteleostei</taxon>
        <taxon>Acanthomorphata</taxon>
        <taxon>Ovalentaria</taxon>
        <taxon>Atherinomorphae</taxon>
        <taxon>Cyprinodontiformes</taxon>
        <taxon>Goodeidae</taxon>
        <taxon>Crenichthys</taxon>
    </lineage>
</organism>
<reference evidence="10 11" key="1">
    <citation type="submission" date="2021-06" db="EMBL/GenBank/DDBJ databases">
        <authorList>
            <person name="Palmer J.M."/>
        </authorList>
    </citation>
    <scope>NUCLEOTIDE SEQUENCE [LARGE SCALE GENOMIC DNA]</scope>
    <source>
        <strain evidence="10 11">MEX-2019</strain>
        <tissue evidence="10">Muscle</tissue>
    </source>
</reference>
<evidence type="ECO:0008006" key="12">
    <source>
        <dbReference type="Google" id="ProtNLM"/>
    </source>
</evidence>
<dbReference type="CDD" id="cd19769">
    <property type="entry name" value="Bbox2_TRIM16-like"/>
    <property type="match status" value="1"/>
</dbReference>
<dbReference type="InterPro" id="IPR001870">
    <property type="entry name" value="B30.2/SPRY"/>
</dbReference>
<keyword evidence="2 4" id="KW-0863">Zinc-finger</keyword>
<keyword evidence="5" id="KW-0175">Coiled coil</keyword>
<feature type="compositionally biased region" description="Basic and acidic residues" evidence="6">
    <location>
        <begin position="879"/>
        <end position="889"/>
    </location>
</feature>
<dbReference type="InterPro" id="IPR013320">
    <property type="entry name" value="ConA-like_dom_sf"/>
</dbReference>
<dbReference type="SUPFAM" id="SSF57845">
    <property type="entry name" value="B-box zinc-binding domain"/>
    <property type="match status" value="1"/>
</dbReference>
<feature type="compositionally biased region" description="Polar residues" evidence="6">
    <location>
        <begin position="542"/>
        <end position="557"/>
    </location>
</feature>
<dbReference type="Proteomes" id="UP001311232">
    <property type="component" value="Unassembled WGS sequence"/>
</dbReference>
<dbReference type="InterPro" id="IPR006574">
    <property type="entry name" value="PRY"/>
</dbReference>
<dbReference type="AlphaFoldDB" id="A0AAV9S7B2"/>
<feature type="compositionally biased region" description="Polar residues" evidence="6">
    <location>
        <begin position="616"/>
        <end position="627"/>
    </location>
</feature>
<dbReference type="Pfam" id="PF13445">
    <property type="entry name" value="zf-RING_UBOX"/>
    <property type="match status" value="1"/>
</dbReference>
<feature type="domain" description="B box-type" evidence="8">
    <location>
        <begin position="153"/>
        <end position="193"/>
    </location>
</feature>
<evidence type="ECO:0000256" key="2">
    <source>
        <dbReference type="ARBA" id="ARBA00022771"/>
    </source>
</evidence>
<proteinExistence type="predicted"/>
<feature type="region of interest" description="Disordered" evidence="6">
    <location>
        <begin position="586"/>
        <end position="931"/>
    </location>
</feature>
<feature type="region of interest" description="Disordered" evidence="6">
    <location>
        <begin position="531"/>
        <end position="557"/>
    </location>
</feature>
<dbReference type="PRINTS" id="PR01407">
    <property type="entry name" value="BUTYPHLNCDUF"/>
</dbReference>
<feature type="compositionally biased region" description="Low complexity" evidence="6">
    <location>
        <begin position="679"/>
        <end position="695"/>
    </location>
</feature>
<dbReference type="InterPro" id="IPR043136">
    <property type="entry name" value="B30.2/SPRY_sf"/>
</dbReference>
<dbReference type="Gene3D" id="3.30.40.10">
    <property type="entry name" value="Zinc/RING finger domain, C3HC4 (zinc finger)"/>
    <property type="match status" value="1"/>
</dbReference>
<dbReference type="PROSITE" id="PS50119">
    <property type="entry name" value="ZF_BBOX"/>
    <property type="match status" value="1"/>
</dbReference>
<name>A0AAV9S7B2_9TELE</name>
<dbReference type="CDD" id="cd13733">
    <property type="entry name" value="SPRY_PRY_C-I_1"/>
    <property type="match status" value="1"/>
</dbReference>
<keyword evidence="3" id="KW-0862">Zinc</keyword>
<feature type="domain" description="B30.2/SPRY" evidence="9">
    <location>
        <begin position="354"/>
        <end position="551"/>
    </location>
</feature>
<gene>
    <name evidence="10" type="ORF">CRENBAI_009143</name>
</gene>
<dbReference type="FunFam" id="2.60.120.920:FF:000004">
    <property type="entry name" value="Butyrophilin subfamily 1 member A1"/>
    <property type="match status" value="1"/>
</dbReference>
<dbReference type="SUPFAM" id="SSF57850">
    <property type="entry name" value="RING/U-box"/>
    <property type="match status" value="1"/>
</dbReference>
<evidence type="ECO:0000256" key="5">
    <source>
        <dbReference type="SAM" id="Coils"/>
    </source>
</evidence>
<dbReference type="Gene3D" id="2.60.120.920">
    <property type="match status" value="1"/>
</dbReference>
<dbReference type="GO" id="GO:0008270">
    <property type="term" value="F:zinc ion binding"/>
    <property type="evidence" value="ECO:0007669"/>
    <property type="project" value="UniProtKB-KW"/>
</dbReference>
<feature type="compositionally biased region" description="Polar residues" evidence="6">
    <location>
        <begin position="657"/>
        <end position="670"/>
    </location>
</feature>
<evidence type="ECO:0000313" key="11">
    <source>
        <dbReference type="Proteomes" id="UP001311232"/>
    </source>
</evidence>
<dbReference type="SMART" id="SM00589">
    <property type="entry name" value="PRY"/>
    <property type="match status" value="1"/>
</dbReference>
<dbReference type="CDD" id="cd22265">
    <property type="entry name" value="UDM1_RNF168"/>
    <property type="match status" value="1"/>
</dbReference>
<dbReference type="InterPro" id="IPR003877">
    <property type="entry name" value="SPRY_dom"/>
</dbReference>
<dbReference type="InterPro" id="IPR001841">
    <property type="entry name" value="Znf_RING"/>
</dbReference>
<dbReference type="InterPro" id="IPR003879">
    <property type="entry name" value="Butyrophylin_SPRY"/>
</dbReference>
<dbReference type="SUPFAM" id="SSF49899">
    <property type="entry name" value="Concanavalin A-like lectins/glucanases"/>
    <property type="match status" value="1"/>
</dbReference>
<evidence type="ECO:0000313" key="10">
    <source>
        <dbReference type="EMBL" id="KAK5617262.1"/>
    </source>
</evidence>
<feature type="compositionally biased region" description="Low complexity" evidence="6">
    <location>
        <begin position="866"/>
        <end position="876"/>
    </location>
</feature>
<dbReference type="InterPro" id="IPR058030">
    <property type="entry name" value="TRIM8/14/16/25/29/45/65_CC"/>
</dbReference>
<dbReference type="Pfam" id="PF00622">
    <property type="entry name" value="SPRY"/>
    <property type="match status" value="1"/>
</dbReference>
<evidence type="ECO:0000256" key="1">
    <source>
        <dbReference type="ARBA" id="ARBA00022723"/>
    </source>
</evidence>
<dbReference type="PROSITE" id="PS00518">
    <property type="entry name" value="ZF_RING_1"/>
    <property type="match status" value="1"/>
</dbReference>
<evidence type="ECO:0000259" key="7">
    <source>
        <dbReference type="PROSITE" id="PS50089"/>
    </source>
</evidence>
<feature type="compositionally biased region" description="Pro residues" evidence="6">
    <location>
        <begin position="587"/>
        <end position="612"/>
    </location>
</feature>
<dbReference type="InterPro" id="IPR000315">
    <property type="entry name" value="Znf_B-box"/>
</dbReference>
<dbReference type="InterPro" id="IPR050143">
    <property type="entry name" value="TRIM/RBCC"/>
</dbReference>
<feature type="domain" description="RING-type" evidence="7">
    <location>
        <begin position="15"/>
        <end position="55"/>
    </location>
</feature>
<sequence length="931" mass="104441">MSVANYQLTEEHLWCCICLDVFTNPVTLPCGHNFCRSCILEHLNLNPQRQCPMCKERVDKKHTLGVNTFISELAVQYRQSAGRKARNSPQQLVMTPGKPSWDPPVGPKHLSSRCCLLLAVTLVALLLFFTANLHFHQTLNSNENPSLISLVEKTENICSEHHEPLELYCKNEQMSICQSCRTSSHRFHQVVPVKDIYKEEKAELGKTQARIQQVIWQRQLKIQELKHSMKLSEEAAEREMADGVHIFTSMIQTLEKAQAELIGLIEEKQRAKEKQAQSFIAELEQERSRLKRRQVQLEQLSKDPLLFLQSFPVLNTVPATKDWTQLRICPVIYEGLTRTAMVRAMNQLTEVIRNAMNKLQDAEMKSIHQFAVDVTLDPDTAHAALVLSDDGKQVHHGDVWKKLPYQSKRFEPAINVLGKQGFSCGRFHYDVQVKGKTAWTLGVTKESVNKKVELSLNPENGYWTIRLQNKKEIVALTNKPVPLSVGYKPDTLRVFVDYEEGQVSFYDVDSAVLLHSFTGCSFTETLYPFFSPGPNDDGTEPGQLTTKGSPGRSQTQDLDFSDMLWGYLIQAVDACYPSNFSINVPSHPHPPPPHHPDPQPRSPAPLPSPPPDVATDLQQKGASQKRPSGQECGPTPNKGADQPAQRNHNTPHKRGHMTSTPSHPQTQGAQPTERPAPDAQHQTAATTRQAGQQNTSHSNTEATTKPRPTRNSRPTQKQAPGQDRYMHPPIVRRTETTGPAGQSSRPHDELPTTMPKGKTQHMQHGGHTPIQRRRPTNIRVSQAKTIEASRTAHPPKPAPQHHHTSFCALVGAQRRPLTPSTHNPPGTIQQRAKPHPSTRPRSPTQAQSPATPALPHPRLEVRAATHRTTAPTPQHAIQRRTECSKEHPKQKLHIKTHTAQVHPHQPPKTKPPAKVHPHKKKIRSIQAPEHA</sequence>
<feature type="compositionally biased region" description="Polar residues" evidence="6">
    <location>
        <begin position="839"/>
        <end position="850"/>
    </location>
</feature>
<feature type="compositionally biased region" description="Polar residues" evidence="6">
    <location>
        <begin position="709"/>
        <end position="719"/>
    </location>
</feature>
<dbReference type="InterPro" id="IPR017907">
    <property type="entry name" value="Znf_RING_CS"/>
</dbReference>
<dbReference type="PROSITE" id="PS50089">
    <property type="entry name" value="ZF_RING_2"/>
    <property type="match status" value="1"/>
</dbReference>
<dbReference type="Pfam" id="PF25600">
    <property type="entry name" value="TRIM_CC"/>
    <property type="match status" value="1"/>
</dbReference>
<dbReference type="InterPro" id="IPR027370">
    <property type="entry name" value="Znf-RING_euk"/>
</dbReference>
<accession>A0AAV9S7B2</accession>
<dbReference type="Pfam" id="PF13765">
    <property type="entry name" value="PRY"/>
    <property type="match status" value="1"/>
</dbReference>
<keyword evidence="11" id="KW-1185">Reference proteome</keyword>
<dbReference type="Gene3D" id="3.30.160.60">
    <property type="entry name" value="Classic Zinc Finger"/>
    <property type="match status" value="1"/>
</dbReference>
<evidence type="ECO:0000256" key="3">
    <source>
        <dbReference type="ARBA" id="ARBA00022833"/>
    </source>
</evidence>